<evidence type="ECO:0000256" key="1">
    <source>
        <dbReference type="SAM" id="MobiDB-lite"/>
    </source>
</evidence>
<name>A0A843VU11_COLES</name>
<accession>A0A843VU11</accession>
<dbReference type="Proteomes" id="UP000652761">
    <property type="component" value="Unassembled WGS sequence"/>
</dbReference>
<dbReference type="EMBL" id="NMUH01002196">
    <property type="protein sequence ID" value="MQL98496.1"/>
    <property type="molecule type" value="Genomic_DNA"/>
</dbReference>
<keyword evidence="2" id="KW-0732">Signal</keyword>
<organism evidence="3 4">
    <name type="scientific">Colocasia esculenta</name>
    <name type="common">Wild taro</name>
    <name type="synonym">Arum esculentum</name>
    <dbReference type="NCBI Taxonomy" id="4460"/>
    <lineage>
        <taxon>Eukaryota</taxon>
        <taxon>Viridiplantae</taxon>
        <taxon>Streptophyta</taxon>
        <taxon>Embryophyta</taxon>
        <taxon>Tracheophyta</taxon>
        <taxon>Spermatophyta</taxon>
        <taxon>Magnoliopsida</taxon>
        <taxon>Liliopsida</taxon>
        <taxon>Araceae</taxon>
        <taxon>Aroideae</taxon>
        <taxon>Colocasieae</taxon>
        <taxon>Colocasia</taxon>
    </lineage>
</organism>
<evidence type="ECO:0000313" key="3">
    <source>
        <dbReference type="EMBL" id="MQL98496.1"/>
    </source>
</evidence>
<gene>
    <name evidence="3" type="ORF">Taro_031207</name>
</gene>
<protein>
    <submittedName>
        <fullName evidence="3">Uncharacterized protein</fullName>
    </submittedName>
</protein>
<feature type="signal peptide" evidence="2">
    <location>
        <begin position="1"/>
        <end position="41"/>
    </location>
</feature>
<feature type="region of interest" description="Disordered" evidence="1">
    <location>
        <begin position="41"/>
        <end position="64"/>
    </location>
</feature>
<feature type="compositionally biased region" description="Polar residues" evidence="1">
    <location>
        <begin position="44"/>
        <end position="55"/>
    </location>
</feature>
<proteinExistence type="predicted"/>
<dbReference type="AlphaFoldDB" id="A0A843VU11"/>
<evidence type="ECO:0000256" key="2">
    <source>
        <dbReference type="SAM" id="SignalP"/>
    </source>
</evidence>
<evidence type="ECO:0000313" key="4">
    <source>
        <dbReference type="Proteomes" id="UP000652761"/>
    </source>
</evidence>
<keyword evidence="4" id="KW-1185">Reference proteome</keyword>
<feature type="chain" id="PRO_5032896788" evidence="2">
    <location>
        <begin position="42"/>
        <end position="64"/>
    </location>
</feature>
<reference evidence="3" key="1">
    <citation type="submission" date="2017-07" db="EMBL/GenBank/DDBJ databases">
        <title>Taro Niue Genome Assembly and Annotation.</title>
        <authorList>
            <person name="Atibalentja N."/>
            <person name="Keating K."/>
            <person name="Fields C.J."/>
        </authorList>
    </citation>
    <scope>NUCLEOTIDE SEQUENCE</scope>
    <source>
        <strain evidence="3">Niue_2</strain>
        <tissue evidence="3">Leaf</tissue>
    </source>
</reference>
<comment type="caution">
    <text evidence="3">The sequence shown here is derived from an EMBL/GenBank/DDBJ whole genome shotgun (WGS) entry which is preliminary data.</text>
</comment>
<sequence length="64" mass="6486">MALMALTHAQMALEALQPDQLAMLALPLLVLLLLLGPDDSAAPTTGTETDSTGNSGIIAADPIS</sequence>